<dbReference type="AlphaFoldDB" id="A0A429X0K8"/>
<evidence type="ECO:0000259" key="2">
    <source>
        <dbReference type="Pfam" id="PF14657"/>
    </source>
</evidence>
<dbReference type="EMBL" id="QYTW02000055">
    <property type="protein sequence ID" value="RST56923.1"/>
    <property type="molecule type" value="Genomic_DNA"/>
</dbReference>
<evidence type="ECO:0000256" key="1">
    <source>
        <dbReference type="SAM" id="MobiDB-lite"/>
    </source>
</evidence>
<dbReference type="RefSeq" id="WP_120119620.1">
    <property type="nucleotide sequence ID" value="NZ_QYTW02000055.1"/>
</dbReference>
<protein>
    <recommendedName>
        <fullName evidence="2">AP2-like integrase N-terminal domain-containing protein</fullName>
    </recommendedName>
</protein>
<feature type="domain" description="AP2-like integrase N-terminal" evidence="2">
    <location>
        <begin position="2"/>
        <end position="22"/>
    </location>
</feature>
<dbReference type="InterPro" id="IPR028259">
    <property type="entry name" value="AP2-like_int_N"/>
</dbReference>
<organism evidence="3 4">
    <name type="scientific">Siminovitchia terrae</name>
    <name type="common">Bacillus terrae</name>
    <dbReference type="NCBI Taxonomy" id="1914933"/>
    <lineage>
        <taxon>Bacteria</taxon>
        <taxon>Bacillati</taxon>
        <taxon>Bacillota</taxon>
        <taxon>Bacilli</taxon>
        <taxon>Bacillales</taxon>
        <taxon>Bacillaceae</taxon>
        <taxon>Siminovitchia</taxon>
    </lineage>
</organism>
<name>A0A429X0K8_SIMTE</name>
<evidence type="ECO:0000313" key="4">
    <source>
        <dbReference type="Proteomes" id="UP000287296"/>
    </source>
</evidence>
<gene>
    <name evidence="3" type="ORF">D5F11_025550</name>
</gene>
<dbReference type="Proteomes" id="UP000287296">
    <property type="component" value="Unassembled WGS sequence"/>
</dbReference>
<comment type="caution">
    <text evidence="3">The sequence shown here is derived from an EMBL/GenBank/DDBJ whole genome shotgun (WGS) entry which is preliminary data.</text>
</comment>
<accession>A0A429X0K8</accession>
<proteinExistence type="predicted"/>
<feature type="region of interest" description="Disordered" evidence="1">
    <location>
        <begin position="1"/>
        <end position="29"/>
    </location>
</feature>
<sequence>MGIDPKKGKRRQKSKGGFKTKRPLLSFTD</sequence>
<feature type="compositionally biased region" description="Basic residues" evidence="1">
    <location>
        <begin position="7"/>
        <end position="22"/>
    </location>
</feature>
<reference evidence="3 4" key="1">
    <citation type="submission" date="2018-12" db="EMBL/GenBank/DDBJ databases">
        <authorList>
            <person name="Sun L."/>
            <person name="Chen Z."/>
        </authorList>
    </citation>
    <scope>NUCLEOTIDE SEQUENCE [LARGE SCALE GENOMIC DNA]</scope>
    <source>
        <strain evidence="3 4">LMG 29736</strain>
    </source>
</reference>
<evidence type="ECO:0000313" key="3">
    <source>
        <dbReference type="EMBL" id="RST56923.1"/>
    </source>
</evidence>
<dbReference type="Pfam" id="PF14657">
    <property type="entry name" value="Arm-DNA-bind_4"/>
    <property type="match status" value="1"/>
</dbReference>